<evidence type="ECO:0000256" key="1">
    <source>
        <dbReference type="SAM" id="Phobius"/>
    </source>
</evidence>
<dbReference type="PANTHER" id="PTHR43685:SF3">
    <property type="entry name" value="SLR2126 PROTEIN"/>
    <property type="match status" value="1"/>
</dbReference>
<organism evidence="3">
    <name type="scientific">mine drainage metagenome</name>
    <dbReference type="NCBI Taxonomy" id="410659"/>
    <lineage>
        <taxon>unclassified sequences</taxon>
        <taxon>metagenomes</taxon>
        <taxon>ecological metagenomes</taxon>
    </lineage>
</organism>
<protein>
    <submittedName>
        <fullName evidence="3">Putative Glycosyltransferase</fullName>
    </submittedName>
</protein>
<dbReference type="Pfam" id="PF00535">
    <property type="entry name" value="Glycos_transf_2"/>
    <property type="match status" value="1"/>
</dbReference>
<evidence type="ECO:0000259" key="2">
    <source>
        <dbReference type="Pfam" id="PF00535"/>
    </source>
</evidence>
<feature type="transmembrane region" description="Helical" evidence="1">
    <location>
        <begin position="285"/>
        <end position="309"/>
    </location>
</feature>
<keyword evidence="1" id="KW-0812">Transmembrane</keyword>
<gene>
    <name evidence="3" type="ORF">CARN4_2462</name>
</gene>
<name>E6Q5Z3_9ZZZZ</name>
<dbReference type="EMBL" id="CABO01000039">
    <property type="protein sequence ID" value="CBI02614.1"/>
    <property type="molecule type" value="Genomic_DNA"/>
</dbReference>
<comment type="caution">
    <text evidence="3">The sequence shown here is derived from an EMBL/GenBank/DDBJ whole genome shotgun (WGS) entry which is preliminary data.</text>
</comment>
<sequence length="318" mass="34886">MNSKEARQNTTRVAVVISVLNERSAITQLLFALAVQTRLPDEVLIADGCSTDGTVDAIHEVLSSLPFPVIIIPQPGNISKGRNAAIQQCSADIIAVTDAGCVPHVTWLEQITAPIREGRVQAVAGAYRAAARTPLERAIAVFSWVDVTRPGARFRPSHRSVAYLREVWKDIGGYQENLDSAEDTLFDIEVERRFAVEAVPRAIVDWHPRSSFRGALRQQLFYGTGDGRGRIMLRYHVAVGLFVVAEILVLIGSGYVRLLAGALLAAASFYFIAKTHRLFERMALASLPFVILLMFALPPARLFGFFIGISGNKMLSRG</sequence>
<dbReference type="AlphaFoldDB" id="E6Q5Z3"/>
<proteinExistence type="predicted"/>
<feature type="transmembrane region" description="Helical" evidence="1">
    <location>
        <begin position="231"/>
        <end position="249"/>
    </location>
</feature>
<dbReference type="InterPro" id="IPR050834">
    <property type="entry name" value="Glycosyltransf_2"/>
</dbReference>
<dbReference type="SUPFAM" id="SSF53448">
    <property type="entry name" value="Nucleotide-diphospho-sugar transferases"/>
    <property type="match status" value="1"/>
</dbReference>
<dbReference type="GO" id="GO:0016740">
    <property type="term" value="F:transferase activity"/>
    <property type="evidence" value="ECO:0007669"/>
    <property type="project" value="UniProtKB-KW"/>
</dbReference>
<accession>E6Q5Z3</accession>
<dbReference type="PANTHER" id="PTHR43685">
    <property type="entry name" value="GLYCOSYLTRANSFERASE"/>
    <property type="match status" value="1"/>
</dbReference>
<keyword evidence="1" id="KW-0472">Membrane</keyword>
<dbReference type="InterPro" id="IPR029044">
    <property type="entry name" value="Nucleotide-diphossugar_trans"/>
</dbReference>
<keyword evidence="3" id="KW-0808">Transferase</keyword>
<dbReference type="Gene3D" id="3.90.550.10">
    <property type="entry name" value="Spore Coat Polysaccharide Biosynthesis Protein SpsA, Chain A"/>
    <property type="match status" value="1"/>
</dbReference>
<evidence type="ECO:0000313" key="3">
    <source>
        <dbReference type="EMBL" id="CBI02614.1"/>
    </source>
</evidence>
<reference evidence="3" key="1">
    <citation type="submission" date="2009-10" db="EMBL/GenBank/DDBJ databases">
        <title>Diversity of trophic interactions inside an arsenic-rich microbial ecosystem.</title>
        <authorList>
            <person name="Bertin P.N."/>
            <person name="Heinrich-Salmeron A."/>
            <person name="Pelletier E."/>
            <person name="Goulhen-Chollet F."/>
            <person name="Arsene-Ploetze F."/>
            <person name="Gallien S."/>
            <person name="Calteau A."/>
            <person name="Vallenet D."/>
            <person name="Casiot C."/>
            <person name="Chane-Woon-Ming B."/>
            <person name="Giloteaux L."/>
            <person name="Barakat M."/>
            <person name="Bonnefoy V."/>
            <person name="Bruneel O."/>
            <person name="Chandler M."/>
            <person name="Cleiss J."/>
            <person name="Duran R."/>
            <person name="Elbaz-Poulichet F."/>
            <person name="Fonknechten N."/>
            <person name="Lauga B."/>
            <person name="Mornico D."/>
            <person name="Ortet P."/>
            <person name="Schaeffer C."/>
            <person name="Siguier P."/>
            <person name="Alexander Thil Smith A."/>
            <person name="Van Dorsselaer A."/>
            <person name="Weissenbach J."/>
            <person name="Medigue C."/>
            <person name="Le Paslier D."/>
        </authorList>
    </citation>
    <scope>NUCLEOTIDE SEQUENCE</scope>
</reference>
<dbReference type="InterPro" id="IPR001173">
    <property type="entry name" value="Glyco_trans_2-like"/>
</dbReference>
<keyword evidence="1" id="KW-1133">Transmembrane helix</keyword>
<feature type="domain" description="Glycosyltransferase 2-like" evidence="2">
    <location>
        <begin position="15"/>
        <end position="131"/>
    </location>
</feature>